<keyword evidence="2" id="KW-1185">Reference proteome</keyword>
<sequence>MATLLIPRSYPSTIPESIRAWGFTAPSSGDGPISPAFCAHLMRGMWDSMYRLSLRKKWRLLLTLDVARIGEWVPCLVMRLKKRFSDRDYCAFRNLTAAWKSTGGSEWHYYFDGRRLFAAEEKEKEDSTVIHSYGHQFLLGALSNSPLANRQANFRLMPVGNPDEDGFDSIVTEKIDACRMRLAEEPKNSFLVVPDHGSTGSIKGLGHRSLTGVDSMAVNLNLGRSVRIVGGILIETVGTLG</sequence>
<organism evidence="1 2">
    <name type="scientific">Penicillium rubens (strain ATCC 28089 / DSM 1075 / NRRL 1951 / Wisconsin 54-1255)</name>
    <name type="common">Penicillium chrysogenum</name>
    <dbReference type="NCBI Taxonomy" id="500485"/>
    <lineage>
        <taxon>Eukaryota</taxon>
        <taxon>Fungi</taxon>
        <taxon>Dikarya</taxon>
        <taxon>Ascomycota</taxon>
        <taxon>Pezizomycotina</taxon>
        <taxon>Eurotiomycetes</taxon>
        <taxon>Eurotiomycetidae</taxon>
        <taxon>Eurotiales</taxon>
        <taxon>Aspergillaceae</taxon>
        <taxon>Penicillium</taxon>
        <taxon>Penicillium chrysogenum species complex</taxon>
    </lineage>
</organism>
<reference evidence="1 2" key="1">
    <citation type="journal article" date="2008" name="Nat. Biotechnol.">
        <title>Genome sequencing and analysis of the filamentous fungus Penicillium chrysogenum.</title>
        <authorList>
            <person name="van den Berg M.A."/>
            <person name="Albang R."/>
            <person name="Albermann K."/>
            <person name="Badger J.H."/>
            <person name="Daran J.-M."/>
            <person name="Driessen A.J.M."/>
            <person name="Garcia-Estrada C."/>
            <person name="Fedorova N.D."/>
            <person name="Harris D.M."/>
            <person name="Heijne W.H.M."/>
            <person name="Joardar V.S."/>
            <person name="Kiel J.A.K.W."/>
            <person name="Kovalchuk A."/>
            <person name="Martin J.F."/>
            <person name="Nierman W.C."/>
            <person name="Nijland J.G."/>
            <person name="Pronk J.T."/>
            <person name="Roubos J.A."/>
            <person name="van der Klei I.J."/>
            <person name="van Peij N.N.M.E."/>
            <person name="Veenhuis M."/>
            <person name="von Doehren H."/>
            <person name="Wagner C."/>
            <person name="Wortman J.R."/>
            <person name="Bovenberg R.A.L."/>
        </authorList>
    </citation>
    <scope>NUCLEOTIDE SEQUENCE [LARGE SCALE GENOMIC DNA]</scope>
    <source>
        <strain evidence="2">ATCC 28089 / DSM 1075 / NRRL 1951 / Wisconsin 54-1255</strain>
    </source>
</reference>
<protein>
    <submittedName>
        <fullName evidence="1">Uncharacterized protein</fullName>
    </submittedName>
</protein>
<proteinExistence type="predicted"/>
<dbReference type="OrthoDB" id="10553472at2759"/>
<evidence type="ECO:0000313" key="2">
    <source>
        <dbReference type="Proteomes" id="UP000000724"/>
    </source>
</evidence>
<dbReference type="OMA" id="TEKIDAC"/>
<dbReference type="VEuPathDB" id="FungiDB:PCH_Pc12g13300"/>
<dbReference type="Proteomes" id="UP000000724">
    <property type="component" value="Contig Pc00c12"/>
</dbReference>
<dbReference type="AlphaFoldDB" id="B6GZS9"/>
<dbReference type="HOGENOM" id="CLU_1152099_0_0_1"/>
<gene>
    <name evidence="1" type="ORF">Pc12g13300</name>
    <name evidence="1" type="ORF">PCH_Pc12g13300</name>
</gene>
<name>B6GZS9_PENRW</name>
<evidence type="ECO:0000313" key="1">
    <source>
        <dbReference type="EMBL" id="CAP80957.1"/>
    </source>
</evidence>
<dbReference type="EMBL" id="AM920427">
    <property type="protein sequence ID" value="CAP80957.1"/>
    <property type="molecule type" value="Genomic_DNA"/>
</dbReference>
<accession>B6GZS9</accession>